<proteinExistence type="predicted"/>
<feature type="domain" description="Cation efflux protein transmembrane" evidence="7">
    <location>
        <begin position="9"/>
        <end position="218"/>
    </location>
</feature>
<evidence type="ECO:0000313" key="8">
    <source>
        <dbReference type="EMBL" id="OKL50209.1"/>
    </source>
</evidence>
<dbReference type="EMBL" id="MPDM01000002">
    <property type="protein sequence ID" value="OKL50209.1"/>
    <property type="molecule type" value="Genomic_DNA"/>
</dbReference>
<dbReference type="PANTHER" id="PTHR13414">
    <property type="entry name" value="HUEL-CATION TRANSPORTER"/>
    <property type="match status" value="1"/>
</dbReference>
<protein>
    <submittedName>
        <fullName evidence="8">Cation transporter</fullName>
    </submittedName>
</protein>
<evidence type="ECO:0000256" key="3">
    <source>
        <dbReference type="ARBA" id="ARBA00022692"/>
    </source>
</evidence>
<name>A0A1Q5PRT4_9ACTO</name>
<evidence type="ECO:0000256" key="6">
    <source>
        <dbReference type="SAM" id="Phobius"/>
    </source>
</evidence>
<dbReference type="GO" id="GO:0016020">
    <property type="term" value="C:membrane"/>
    <property type="evidence" value="ECO:0007669"/>
    <property type="project" value="UniProtKB-SubCell"/>
</dbReference>
<dbReference type="Proteomes" id="UP000186465">
    <property type="component" value="Unassembled WGS sequence"/>
</dbReference>
<dbReference type="RefSeq" id="WP_075361034.1">
    <property type="nucleotide sequence ID" value="NZ_MPDM01000002.1"/>
</dbReference>
<feature type="transmembrane region" description="Helical" evidence="6">
    <location>
        <begin position="76"/>
        <end position="96"/>
    </location>
</feature>
<dbReference type="GO" id="GO:0006829">
    <property type="term" value="P:zinc ion transport"/>
    <property type="evidence" value="ECO:0007669"/>
    <property type="project" value="InterPro"/>
</dbReference>
<dbReference type="InterPro" id="IPR058533">
    <property type="entry name" value="Cation_efflux_TM"/>
</dbReference>
<evidence type="ECO:0000256" key="2">
    <source>
        <dbReference type="ARBA" id="ARBA00022448"/>
    </source>
</evidence>
<dbReference type="NCBIfam" id="TIGR01297">
    <property type="entry name" value="CDF"/>
    <property type="match status" value="1"/>
</dbReference>
<evidence type="ECO:0000256" key="4">
    <source>
        <dbReference type="ARBA" id="ARBA00022989"/>
    </source>
</evidence>
<dbReference type="Pfam" id="PF01545">
    <property type="entry name" value="Cation_efflux"/>
    <property type="match status" value="1"/>
</dbReference>
<dbReference type="Gene3D" id="1.20.1510.10">
    <property type="entry name" value="Cation efflux protein transmembrane domain"/>
    <property type="match status" value="1"/>
</dbReference>
<keyword evidence="4 6" id="KW-1133">Transmembrane helix</keyword>
<dbReference type="STRING" id="156892.BM477_02105"/>
<keyword evidence="3 6" id="KW-0812">Transmembrane</keyword>
<reference evidence="9" key="1">
    <citation type="submission" date="2016-11" db="EMBL/GenBank/DDBJ databases">
        <title>Actinomyces gypaetusis sp. nov. isolated from Gypaetus barbatus in Qinghai Tibet Plateau China.</title>
        <authorList>
            <person name="Meng X."/>
        </authorList>
    </citation>
    <scope>NUCLEOTIDE SEQUENCE [LARGE SCALE GENOMIC DNA]</scope>
    <source>
        <strain evidence="9">DSM 15383</strain>
    </source>
</reference>
<evidence type="ECO:0000313" key="9">
    <source>
        <dbReference type="Proteomes" id="UP000186465"/>
    </source>
</evidence>
<organism evidence="8 9">
    <name type="scientific">Boudabousia marimammalium</name>
    <dbReference type="NCBI Taxonomy" id="156892"/>
    <lineage>
        <taxon>Bacteria</taxon>
        <taxon>Bacillati</taxon>
        <taxon>Actinomycetota</taxon>
        <taxon>Actinomycetes</taxon>
        <taxon>Actinomycetales</taxon>
        <taxon>Actinomycetaceae</taxon>
        <taxon>Boudabousia</taxon>
    </lineage>
</organism>
<feature type="transmembrane region" description="Helical" evidence="6">
    <location>
        <begin position="160"/>
        <end position="184"/>
    </location>
</feature>
<feature type="transmembrane region" description="Helical" evidence="6">
    <location>
        <begin position="9"/>
        <end position="29"/>
    </location>
</feature>
<keyword evidence="9" id="KW-1185">Reference proteome</keyword>
<dbReference type="OrthoDB" id="9806522at2"/>
<feature type="transmembrane region" description="Helical" evidence="6">
    <location>
        <begin position="190"/>
        <end position="209"/>
    </location>
</feature>
<feature type="transmembrane region" description="Helical" evidence="6">
    <location>
        <begin position="108"/>
        <end position="125"/>
    </location>
</feature>
<evidence type="ECO:0000256" key="1">
    <source>
        <dbReference type="ARBA" id="ARBA00004141"/>
    </source>
</evidence>
<dbReference type="SUPFAM" id="SSF161111">
    <property type="entry name" value="Cation efflux protein transmembrane domain-like"/>
    <property type="match status" value="1"/>
</dbReference>
<gene>
    <name evidence="8" type="ORF">BM477_02105</name>
</gene>
<dbReference type="AlphaFoldDB" id="A0A1Q5PRT4"/>
<keyword evidence="2" id="KW-0813">Transport</keyword>
<dbReference type="InterPro" id="IPR040177">
    <property type="entry name" value="SLC30A9"/>
</dbReference>
<evidence type="ECO:0000256" key="5">
    <source>
        <dbReference type="ARBA" id="ARBA00023136"/>
    </source>
</evidence>
<comment type="caution">
    <text evidence="8">The sequence shown here is derived from an EMBL/GenBank/DDBJ whole genome shotgun (WGS) entry which is preliminary data.</text>
</comment>
<sequence>MASGGHKAIIAALVANLGIAVTKLAAWILTSSSSMLAEAIHSFADSGNQLLMLIGSRRSTRKADETHQFGFGRTRYITAFVVSIVLFTLGGLFALYEAFHKFVDPHPITAWHWVPIVVLLIGILLEGNSLRTAVLEARKLRGQMPLFTYLKQSRAPEIPVILLEDIAAMLGLVVALVGVSLTLWTGDGRWDALGSAVIGMLLVVVTTFLGSETLSMLVGEGATPDNLKLIRKVLTESGLNIWTLRTLHLGPDTLLVVAKVGIPSELTTNQISEKLNQAETAVAESLTTLKCEIYLEPDFGSARS</sequence>
<dbReference type="InterPro" id="IPR027469">
    <property type="entry name" value="Cation_efflux_TMD_sf"/>
</dbReference>
<dbReference type="InterPro" id="IPR002524">
    <property type="entry name" value="Cation_efflux"/>
</dbReference>
<accession>A0A1Q5PRT4</accession>
<dbReference type="PANTHER" id="PTHR13414:SF9">
    <property type="entry name" value="PROTON-COUPLED ZINC ANTIPORTER SLC30A9, MITOCHONDRIAL"/>
    <property type="match status" value="1"/>
</dbReference>
<evidence type="ECO:0000259" key="7">
    <source>
        <dbReference type="Pfam" id="PF01545"/>
    </source>
</evidence>
<keyword evidence="5 6" id="KW-0472">Membrane</keyword>
<comment type="subcellular location">
    <subcellularLocation>
        <location evidence="1">Membrane</location>
        <topology evidence="1">Multi-pass membrane protein</topology>
    </subcellularLocation>
</comment>
<dbReference type="GO" id="GO:0008324">
    <property type="term" value="F:monoatomic cation transmembrane transporter activity"/>
    <property type="evidence" value="ECO:0007669"/>
    <property type="project" value="InterPro"/>
</dbReference>